<evidence type="ECO:0000313" key="1">
    <source>
        <dbReference type="EMBL" id="PHT52757.1"/>
    </source>
</evidence>
<gene>
    <name evidence="1" type="ORF">CQW23_07219</name>
</gene>
<dbReference type="OrthoDB" id="10531176at2759"/>
<dbReference type="EMBL" id="MLFT02000003">
    <property type="protein sequence ID" value="PHT52757.1"/>
    <property type="molecule type" value="Genomic_DNA"/>
</dbReference>
<accession>A0A2G2X5L0</accession>
<dbReference type="AlphaFoldDB" id="A0A2G2X5L0"/>
<comment type="caution">
    <text evidence="1">The sequence shown here is derived from an EMBL/GenBank/DDBJ whole genome shotgun (WGS) entry which is preliminary data.</text>
</comment>
<keyword evidence="2" id="KW-1185">Reference proteome</keyword>
<protein>
    <submittedName>
        <fullName evidence="1">Uncharacterized protein</fullName>
    </submittedName>
</protein>
<dbReference type="Proteomes" id="UP000224567">
    <property type="component" value="Unassembled WGS sequence"/>
</dbReference>
<evidence type="ECO:0000313" key="2">
    <source>
        <dbReference type="Proteomes" id="UP000224567"/>
    </source>
</evidence>
<reference evidence="2" key="2">
    <citation type="journal article" date="2017" name="J. Anim. Genet.">
        <title>Multiple reference genome sequences of hot pepper reveal the massive evolution of plant disease resistance genes by retroduplication.</title>
        <authorList>
            <person name="Kim S."/>
            <person name="Park J."/>
            <person name="Yeom S.-I."/>
            <person name="Kim Y.-M."/>
            <person name="Seo E."/>
            <person name="Kim K.-T."/>
            <person name="Kim M.-S."/>
            <person name="Lee J.M."/>
            <person name="Cheong K."/>
            <person name="Shin H.-S."/>
            <person name="Kim S.-B."/>
            <person name="Han K."/>
            <person name="Lee J."/>
            <person name="Park M."/>
            <person name="Lee H.-A."/>
            <person name="Lee H.-Y."/>
            <person name="Lee Y."/>
            <person name="Oh S."/>
            <person name="Lee J.H."/>
            <person name="Choi E."/>
            <person name="Choi E."/>
            <person name="Lee S.E."/>
            <person name="Jeon J."/>
            <person name="Kim H."/>
            <person name="Choi G."/>
            <person name="Song H."/>
            <person name="Lee J."/>
            <person name="Lee S.-C."/>
            <person name="Kwon J.-K."/>
            <person name="Lee H.-Y."/>
            <person name="Koo N."/>
            <person name="Hong Y."/>
            <person name="Kim R.W."/>
            <person name="Kang W.-H."/>
            <person name="Huh J.H."/>
            <person name="Kang B.-C."/>
            <person name="Yang T.-J."/>
            <person name="Lee Y.-H."/>
            <person name="Bennetzen J.L."/>
            <person name="Choi D."/>
        </authorList>
    </citation>
    <scope>NUCLEOTIDE SEQUENCE [LARGE SCALE GENOMIC DNA]</scope>
    <source>
        <strain evidence="2">cv. PBC81</strain>
    </source>
</reference>
<organism evidence="1 2">
    <name type="scientific">Capsicum baccatum</name>
    <name type="common">Peruvian pepper</name>
    <dbReference type="NCBI Taxonomy" id="33114"/>
    <lineage>
        <taxon>Eukaryota</taxon>
        <taxon>Viridiplantae</taxon>
        <taxon>Streptophyta</taxon>
        <taxon>Embryophyta</taxon>
        <taxon>Tracheophyta</taxon>
        <taxon>Spermatophyta</taxon>
        <taxon>Magnoliopsida</taxon>
        <taxon>eudicotyledons</taxon>
        <taxon>Gunneridae</taxon>
        <taxon>Pentapetalae</taxon>
        <taxon>asterids</taxon>
        <taxon>lamiids</taxon>
        <taxon>Solanales</taxon>
        <taxon>Solanaceae</taxon>
        <taxon>Solanoideae</taxon>
        <taxon>Capsiceae</taxon>
        <taxon>Capsicum</taxon>
    </lineage>
</organism>
<name>A0A2G2X5L0_CAPBA</name>
<proteinExistence type="predicted"/>
<reference evidence="1 2" key="1">
    <citation type="journal article" date="2017" name="Genome Biol.">
        <title>New reference genome sequences of hot pepper reveal the massive evolution of plant disease-resistance genes by retroduplication.</title>
        <authorList>
            <person name="Kim S."/>
            <person name="Park J."/>
            <person name="Yeom S.I."/>
            <person name="Kim Y.M."/>
            <person name="Seo E."/>
            <person name="Kim K.T."/>
            <person name="Kim M.S."/>
            <person name="Lee J.M."/>
            <person name="Cheong K."/>
            <person name="Shin H.S."/>
            <person name="Kim S.B."/>
            <person name="Han K."/>
            <person name="Lee J."/>
            <person name="Park M."/>
            <person name="Lee H.A."/>
            <person name="Lee H.Y."/>
            <person name="Lee Y."/>
            <person name="Oh S."/>
            <person name="Lee J.H."/>
            <person name="Choi E."/>
            <person name="Choi E."/>
            <person name="Lee S.E."/>
            <person name="Jeon J."/>
            <person name="Kim H."/>
            <person name="Choi G."/>
            <person name="Song H."/>
            <person name="Lee J."/>
            <person name="Lee S.C."/>
            <person name="Kwon J.K."/>
            <person name="Lee H.Y."/>
            <person name="Koo N."/>
            <person name="Hong Y."/>
            <person name="Kim R.W."/>
            <person name="Kang W.H."/>
            <person name="Huh J.H."/>
            <person name="Kang B.C."/>
            <person name="Yang T.J."/>
            <person name="Lee Y.H."/>
            <person name="Bennetzen J.L."/>
            <person name="Choi D."/>
        </authorList>
    </citation>
    <scope>NUCLEOTIDE SEQUENCE [LARGE SCALE GENOMIC DNA]</scope>
    <source>
        <strain evidence="2">cv. PBC81</strain>
    </source>
</reference>
<sequence length="295" mass="34093">MTKVVLLVDYFGKWVDDKISWRWNSQNDTVRTLFITNVGAFSRHKAPPVEIMNNEDVQIYLNDINDEGGRPILRISSIEKSLESGYGLSNHQSEDVLPDRFEKEDVLPCQVERDAPLDNGVDVQLPELLKDATIRSHHSYIFSDGLGFRKGYRFLNKDDAVTKLNLVAIRKGFEFTTKKSNKSLLIVVCVEKSYKWRVRVAKFLNLDAFHITSKSISNRGINKYLEEIRRKGYGNVVKYLENVIGFKRWSRANFPGHRYDVMTTNIAESVNARLVTERELLIIALFNAIQRLFCR</sequence>